<keyword evidence="4" id="KW-1185">Reference proteome</keyword>
<gene>
    <name evidence="3" type="ORF">KEC56_08815</name>
</gene>
<name>A0A9X1LPE0_9MICO</name>
<organism evidence="3 4">
    <name type="scientific">Microbacterium tenebrionis</name>
    <dbReference type="NCBI Taxonomy" id="2830665"/>
    <lineage>
        <taxon>Bacteria</taxon>
        <taxon>Bacillati</taxon>
        <taxon>Actinomycetota</taxon>
        <taxon>Actinomycetes</taxon>
        <taxon>Micrococcales</taxon>
        <taxon>Microbacteriaceae</taxon>
        <taxon>Microbacterium</taxon>
    </lineage>
</organism>
<dbReference type="AlphaFoldDB" id="A0A9X1LPE0"/>
<dbReference type="Proteomes" id="UP001139289">
    <property type="component" value="Unassembled WGS sequence"/>
</dbReference>
<sequence>MSDPTQPDPPPPSAAGLASSAADPAPSAADLAPAAADPRVEAPSPDVEQPAGRTSVPGARRSEYTRMPTGPVGIEPVVASGPADTAGMPAVQWAPADEPVVEDNSRLAPWALVAAIVALVASWFVGWGIPLAVIAVIAAIMSLRRPVESRAIATWALVLGLAATIFSLGWLIWAAMQFEQIG</sequence>
<feature type="region of interest" description="Disordered" evidence="1">
    <location>
        <begin position="1"/>
        <end position="78"/>
    </location>
</feature>
<feature type="transmembrane region" description="Helical" evidence="2">
    <location>
        <begin position="107"/>
        <end position="140"/>
    </location>
</feature>
<dbReference type="RefSeq" id="WP_227530645.1">
    <property type="nucleotide sequence ID" value="NZ_JAGTTM010000002.1"/>
</dbReference>
<feature type="compositionally biased region" description="Low complexity" evidence="1">
    <location>
        <begin position="14"/>
        <end position="37"/>
    </location>
</feature>
<evidence type="ECO:0000256" key="1">
    <source>
        <dbReference type="SAM" id="MobiDB-lite"/>
    </source>
</evidence>
<feature type="compositionally biased region" description="Pro residues" evidence="1">
    <location>
        <begin position="1"/>
        <end position="13"/>
    </location>
</feature>
<comment type="caution">
    <text evidence="3">The sequence shown here is derived from an EMBL/GenBank/DDBJ whole genome shotgun (WGS) entry which is preliminary data.</text>
</comment>
<reference evidence="3" key="1">
    <citation type="submission" date="2021-04" db="EMBL/GenBank/DDBJ databases">
        <title>Microbacterium tenobrionis sp. nov. and Microbacterium allomyrinae sp. nov., isolated from larvae of Tenobrio molitor and Allomyrina dichotoma, respectively.</title>
        <authorList>
            <person name="Lee S.D."/>
        </authorList>
    </citation>
    <scope>NUCLEOTIDE SEQUENCE</scope>
    <source>
        <strain evidence="3">YMB-B2</strain>
    </source>
</reference>
<evidence type="ECO:0000313" key="4">
    <source>
        <dbReference type="Proteomes" id="UP001139289"/>
    </source>
</evidence>
<feature type="transmembrane region" description="Helical" evidence="2">
    <location>
        <begin position="152"/>
        <end position="176"/>
    </location>
</feature>
<dbReference type="EMBL" id="JAGTTM010000002">
    <property type="protein sequence ID" value="MCC2029617.1"/>
    <property type="molecule type" value="Genomic_DNA"/>
</dbReference>
<protein>
    <recommendedName>
        <fullName evidence="5">DUF4190 domain-containing protein</fullName>
    </recommendedName>
</protein>
<keyword evidence="2" id="KW-1133">Transmembrane helix</keyword>
<keyword evidence="2" id="KW-0472">Membrane</keyword>
<accession>A0A9X1LPE0</accession>
<keyword evidence="2" id="KW-0812">Transmembrane</keyword>
<evidence type="ECO:0000256" key="2">
    <source>
        <dbReference type="SAM" id="Phobius"/>
    </source>
</evidence>
<evidence type="ECO:0000313" key="3">
    <source>
        <dbReference type="EMBL" id="MCC2029617.1"/>
    </source>
</evidence>
<proteinExistence type="predicted"/>
<evidence type="ECO:0008006" key="5">
    <source>
        <dbReference type="Google" id="ProtNLM"/>
    </source>
</evidence>